<dbReference type="PANTHER" id="PTHR43845:SF1">
    <property type="entry name" value="BLR5969 PROTEIN"/>
    <property type="match status" value="1"/>
</dbReference>
<sequence length="427" mass="47704">MKPIQTQIPSATWKLLQQQLKYVEENSAFYQEKFQQLGVSANNLKAEDLTQLAITTKDDLASRNEDFICVPKREIIDYVTTSGTLGAPVTFALNEADLQRLAANEEKSFQLAGVTPDDVVQITTTLDRRFIAGMAYFLGLRKLGAGLVRVGSGVPELQWDSINRFQPTYLVAVPSFLIKLGNYAKANGIDCKNTSIKAAICIGESLRDENFQLNALGKKVEELWGIELYSTYASTEMSTAFTECEAHEGNHILEDLIYTEIVDARGNLVNDGEVGELVVTTLGIETMPLIRYATGDLVKKIIEPCKCGREGARLSSVLGRKKQLIKYKGTSIYPPQITEALADWPGIDLHLVKVSISQVGTDHLEVILPDSFQQEKLAALKAHLRAKLRVLPEISFWKTKKLQQTIFNPNHRKPIRFLDERMKTDEV</sequence>
<dbReference type="PANTHER" id="PTHR43845">
    <property type="entry name" value="BLR5969 PROTEIN"/>
    <property type="match status" value="1"/>
</dbReference>
<reference evidence="3" key="1">
    <citation type="journal article" date="2019" name="Int. J. Syst. Evol. Microbiol.">
        <title>The Global Catalogue of Microorganisms (GCM) 10K type strain sequencing project: providing services to taxonomists for standard genome sequencing and annotation.</title>
        <authorList>
            <consortium name="The Broad Institute Genomics Platform"/>
            <consortium name="The Broad Institute Genome Sequencing Center for Infectious Disease"/>
            <person name="Wu L."/>
            <person name="Ma J."/>
        </authorList>
    </citation>
    <scope>NUCLEOTIDE SEQUENCE [LARGE SCALE GENOMIC DNA]</scope>
    <source>
        <strain evidence="3">KCTC 12708</strain>
    </source>
</reference>
<keyword evidence="2" id="KW-0436">Ligase</keyword>
<gene>
    <name evidence="2" type="ORF">GCM10008088_08560</name>
</gene>
<dbReference type="Pfam" id="PF00501">
    <property type="entry name" value="AMP-binding"/>
    <property type="match status" value="1"/>
</dbReference>
<keyword evidence="3" id="KW-1185">Reference proteome</keyword>
<feature type="domain" description="AMP-dependent synthetase/ligase" evidence="1">
    <location>
        <begin position="67"/>
        <end position="281"/>
    </location>
</feature>
<name>A0ABQ3BQ81_9FLAO</name>
<dbReference type="RefSeq" id="WP_051191175.1">
    <property type="nucleotide sequence ID" value="NZ_BMWY01000002.1"/>
</dbReference>
<proteinExistence type="predicted"/>
<evidence type="ECO:0000259" key="1">
    <source>
        <dbReference type="Pfam" id="PF00501"/>
    </source>
</evidence>
<accession>A0ABQ3BQ81</accession>
<dbReference type="Proteomes" id="UP000615593">
    <property type="component" value="Unassembled WGS sequence"/>
</dbReference>
<dbReference type="GO" id="GO:0016874">
    <property type="term" value="F:ligase activity"/>
    <property type="evidence" value="ECO:0007669"/>
    <property type="project" value="UniProtKB-KW"/>
</dbReference>
<protein>
    <submittedName>
        <fullName evidence="2">Phenylacetate--CoA ligase</fullName>
    </submittedName>
</protein>
<dbReference type="InterPro" id="IPR000873">
    <property type="entry name" value="AMP-dep_synth/lig_dom"/>
</dbReference>
<comment type="caution">
    <text evidence="2">The sequence shown here is derived from an EMBL/GenBank/DDBJ whole genome shotgun (WGS) entry which is preliminary data.</text>
</comment>
<organism evidence="2 3">
    <name type="scientific">Mesonia mobilis</name>
    <dbReference type="NCBI Taxonomy" id="369791"/>
    <lineage>
        <taxon>Bacteria</taxon>
        <taxon>Pseudomonadati</taxon>
        <taxon>Bacteroidota</taxon>
        <taxon>Flavobacteriia</taxon>
        <taxon>Flavobacteriales</taxon>
        <taxon>Flavobacteriaceae</taxon>
        <taxon>Mesonia</taxon>
    </lineage>
</organism>
<evidence type="ECO:0000313" key="2">
    <source>
        <dbReference type="EMBL" id="GGZ49423.1"/>
    </source>
</evidence>
<dbReference type="GeneID" id="94368521"/>
<dbReference type="InterPro" id="IPR042099">
    <property type="entry name" value="ANL_N_sf"/>
</dbReference>
<dbReference type="Gene3D" id="3.40.50.12780">
    <property type="entry name" value="N-terminal domain of ligase-like"/>
    <property type="match status" value="1"/>
</dbReference>
<evidence type="ECO:0000313" key="3">
    <source>
        <dbReference type="Proteomes" id="UP000615593"/>
    </source>
</evidence>
<dbReference type="EMBL" id="BMWY01000002">
    <property type="protein sequence ID" value="GGZ49423.1"/>
    <property type="molecule type" value="Genomic_DNA"/>
</dbReference>
<dbReference type="SUPFAM" id="SSF56801">
    <property type="entry name" value="Acetyl-CoA synthetase-like"/>
    <property type="match status" value="1"/>
</dbReference>